<gene>
    <name evidence="2" type="ORF">JF922_25100</name>
</gene>
<keyword evidence="1" id="KW-0812">Transmembrane</keyword>
<feature type="transmembrane region" description="Helical" evidence="1">
    <location>
        <begin position="48"/>
        <end position="69"/>
    </location>
</feature>
<evidence type="ECO:0000256" key="1">
    <source>
        <dbReference type="SAM" id="Phobius"/>
    </source>
</evidence>
<dbReference type="RefSeq" id="WP_338205540.1">
    <property type="nucleotide sequence ID" value="NZ_JAEKNR010000242.1"/>
</dbReference>
<dbReference type="AlphaFoldDB" id="A0A934KCS8"/>
<accession>A0A934KCS8</accession>
<name>A0A934KCS8_9BACT</name>
<evidence type="ECO:0000313" key="2">
    <source>
        <dbReference type="EMBL" id="MBJ7601337.1"/>
    </source>
</evidence>
<keyword evidence="1" id="KW-1133">Transmembrane helix</keyword>
<dbReference type="EMBL" id="JAEKNR010000242">
    <property type="protein sequence ID" value="MBJ7601337.1"/>
    <property type="molecule type" value="Genomic_DNA"/>
</dbReference>
<protein>
    <recommendedName>
        <fullName evidence="4">Cell division protein FtsL</fullName>
    </recommendedName>
</protein>
<evidence type="ECO:0000313" key="3">
    <source>
        <dbReference type="Proteomes" id="UP000612893"/>
    </source>
</evidence>
<evidence type="ECO:0008006" key="4">
    <source>
        <dbReference type="Google" id="ProtNLM"/>
    </source>
</evidence>
<reference evidence="2" key="1">
    <citation type="submission" date="2020-10" db="EMBL/GenBank/DDBJ databases">
        <title>Ca. Dormibacterota MAGs.</title>
        <authorList>
            <person name="Montgomery K."/>
        </authorList>
    </citation>
    <scope>NUCLEOTIDE SEQUENCE [LARGE SCALE GENOMIC DNA]</scope>
    <source>
        <strain evidence="2">SC8812_S17_10</strain>
    </source>
</reference>
<organism evidence="2 3">
    <name type="scientific">Candidatus Nephthysia bennettiae</name>
    <dbReference type="NCBI Taxonomy" id="3127016"/>
    <lineage>
        <taxon>Bacteria</taxon>
        <taxon>Bacillati</taxon>
        <taxon>Candidatus Dormiibacterota</taxon>
        <taxon>Candidatus Dormibacteria</taxon>
        <taxon>Candidatus Dormibacterales</taxon>
        <taxon>Candidatus Dormibacteraceae</taxon>
        <taxon>Candidatus Nephthysia</taxon>
    </lineage>
</organism>
<keyword evidence="1" id="KW-0472">Membrane</keyword>
<dbReference type="Proteomes" id="UP000612893">
    <property type="component" value="Unassembled WGS sequence"/>
</dbReference>
<proteinExistence type="predicted"/>
<keyword evidence="3" id="KW-1185">Reference proteome</keyword>
<comment type="caution">
    <text evidence="2">The sequence shown here is derived from an EMBL/GenBank/DDBJ whole genome shotgun (WGS) entry which is preliminary data.</text>
</comment>
<sequence>MVTTRILTRRRLIAAPPTRRRRGSRPLWADITASPAARRLQLSTFARVYAAAGVVLALALAYLVVAAQATQSSYELTRLKDQNAQLRAEQDQLRYGMAAQHTPARVEQEAAAAGLQRSNQLKYVSYQPVVLDLSAPLGPERPVQGPLWQQAIAAVFGGARDALAAGS</sequence>